<name>A0A2A4JMN5_HELVI</name>
<dbReference type="PANTHER" id="PTHR21411:SF0">
    <property type="entry name" value="REGULATORY PROTEIN ZESTE"/>
    <property type="match status" value="1"/>
</dbReference>
<evidence type="ECO:0000256" key="5">
    <source>
        <dbReference type="ARBA" id="ARBA00025466"/>
    </source>
</evidence>
<evidence type="ECO:0000256" key="1">
    <source>
        <dbReference type="ARBA" id="ARBA00011764"/>
    </source>
</evidence>
<dbReference type="STRING" id="7102.A0A2A4JMN5"/>
<keyword evidence="6" id="KW-0175">Coiled coil</keyword>
<dbReference type="InterPro" id="IPR028002">
    <property type="entry name" value="Myb_DNA-bind_5"/>
</dbReference>
<comment type="caution">
    <text evidence="8">The sequence shown here is derived from an EMBL/GenBank/DDBJ whole genome shotgun (WGS) entry which is preliminary data.</text>
</comment>
<protein>
    <recommendedName>
        <fullName evidence="2">Regulatory protein zeste</fullName>
    </recommendedName>
</protein>
<reference evidence="8" key="1">
    <citation type="submission" date="2017-09" db="EMBL/GenBank/DDBJ databases">
        <title>Contemporary evolution of a Lepidopteran species, Heliothis virescens, in response to modern agricultural practices.</title>
        <authorList>
            <person name="Fritz M.L."/>
            <person name="Deyonke A.M."/>
            <person name="Papanicolaou A."/>
            <person name="Micinski S."/>
            <person name="Westbrook J."/>
            <person name="Gould F."/>
        </authorList>
    </citation>
    <scope>NUCLEOTIDE SEQUENCE [LARGE SCALE GENOMIC DNA]</scope>
    <source>
        <strain evidence="8">HvINT-</strain>
        <tissue evidence="8">Whole body</tissue>
    </source>
</reference>
<evidence type="ECO:0000259" key="7">
    <source>
        <dbReference type="Pfam" id="PF13873"/>
    </source>
</evidence>
<comment type="subunit">
    <text evidence="1">Self-associates forming complexes of several hundred monomers.</text>
</comment>
<evidence type="ECO:0000313" key="8">
    <source>
        <dbReference type="EMBL" id="PCG73335.1"/>
    </source>
</evidence>
<evidence type="ECO:0000256" key="2">
    <source>
        <dbReference type="ARBA" id="ARBA00016807"/>
    </source>
</evidence>
<comment type="function">
    <text evidence="5">Involved in transvection phenomena (= synapsis-dependent gene expression), where the synaptic pairing of chromosomes carrying genes with which zeste interacts influences the expression of these genes. Zeste binds to DNA and stimulates transcription from a nearby promoter.</text>
</comment>
<feature type="domain" description="Myb/SANT-like DNA-binding" evidence="7">
    <location>
        <begin position="4"/>
        <end position="82"/>
    </location>
</feature>
<evidence type="ECO:0000256" key="3">
    <source>
        <dbReference type="ARBA" id="ARBA00023015"/>
    </source>
</evidence>
<keyword evidence="3" id="KW-0805">Transcription regulation</keyword>
<dbReference type="EMBL" id="NWSH01000974">
    <property type="protein sequence ID" value="PCG73335.1"/>
    <property type="molecule type" value="Genomic_DNA"/>
</dbReference>
<evidence type="ECO:0000256" key="4">
    <source>
        <dbReference type="ARBA" id="ARBA00023163"/>
    </source>
</evidence>
<evidence type="ECO:0000256" key="6">
    <source>
        <dbReference type="SAM" id="Coils"/>
    </source>
</evidence>
<dbReference type="PANTHER" id="PTHR21411">
    <property type="entry name" value="APONTIC"/>
    <property type="match status" value="1"/>
</dbReference>
<dbReference type="AlphaFoldDB" id="A0A2A4JMN5"/>
<feature type="coiled-coil region" evidence="6">
    <location>
        <begin position="231"/>
        <end position="267"/>
    </location>
</feature>
<proteinExistence type="predicted"/>
<gene>
    <name evidence="8" type="ORF">B5V51_14933</name>
</gene>
<accession>A0A2A4JMN5</accession>
<sequence length="267" mass="30646">MEPRKQIFTQKEKKTFLEILKGYSKVVENKHFNSSALKAKNIAWQKITAEFNASPHTQLHRTPQQLRRLWLNIKHRHREEFAKKKQHIPIGAVADLSRNNVLQIAQALMAEIETSADSDIAIDKLTNQSETSIFLSDDSQNTSVQETPAFMAVKMEAMSPISVRYNADVSTPMVDENPLDVPSNVQKDNFLNEEDKTLNESMDLGQLEIELLRDKVKAQRQESKTREAHSAAIHELECQILKEKLREAKAKADLAELSLRRQQYRDD</sequence>
<organism evidence="8">
    <name type="scientific">Heliothis virescens</name>
    <name type="common">Tobacco budworm moth</name>
    <dbReference type="NCBI Taxonomy" id="7102"/>
    <lineage>
        <taxon>Eukaryota</taxon>
        <taxon>Metazoa</taxon>
        <taxon>Ecdysozoa</taxon>
        <taxon>Arthropoda</taxon>
        <taxon>Hexapoda</taxon>
        <taxon>Insecta</taxon>
        <taxon>Pterygota</taxon>
        <taxon>Neoptera</taxon>
        <taxon>Endopterygota</taxon>
        <taxon>Lepidoptera</taxon>
        <taxon>Glossata</taxon>
        <taxon>Ditrysia</taxon>
        <taxon>Noctuoidea</taxon>
        <taxon>Noctuidae</taxon>
        <taxon>Heliothinae</taxon>
        <taxon>Heliothis</taxon>
    </lineage>
</organism>
<keyword evidence="4" id="KW-0804">Transcription</keyword>
<dbReference type="Pfam" id="PF13873">
    <property type="entry name" value="Myb_DNA-bind_5"/>
    <property type="match status" value="1"/>
</dbReference>